<accession>A0A4Y2MQ94</accession>
<dbReference type="EMBL" id="BGPR01007684">
    <property type="protein sequence ID" value="GBN28729.1"/>
    <property type="molecule type" value="Genomic_DNA"/>
</dbReference>
<dbReference type="Proteomes" id="UP000499080">
    <property type="component" value="Unassembled WGS sequence"/>
</dbReference>
<protein>
    <submittedName>
        <fullName evidence="1">Uncharacterized protein</fullName>
    </submittedName>
</protein>
<evidence type="ECO:0000313" key="1">
    <source>
        <dbReference type="EMBL" id="GBN28729.1"/>
    </source>
</evidence>
<gene>
    <name evidence="1" type="ORF">AVEN_190729_1</name>
</gene>
<reference evidence="1 2" key="1">
    <citation type="journal article" date="2019" name="Sci. Rep.">
        <title>Orb-weaving spider Araneus ventricosus genome elucidates the spidroin gene catalogue.</title>
        <authorList>
            <person name="Kono N."/>
            <person name="Nakamura H."/>
            <person name="Ohtoshi R."/>
            <person name="Moran D.A.P."/>
            <person name="Shinohara A."/>
            <person name="Yoshida Y."/>
            <person name="Fujiwara M."/>
            <person name="Mori M."/>
            <person name="Tomita M."/>
            <person name="Arakawa K."/>
        </authorList>
    </citation>
    <scope>NUCLEOTIDE SEQUENCE [LARGE SCALE GENOMIC DNA]</scope>
</reference>
<dbReference type="AlphaFoldDB" id="A0A4Y2MQ94"/>
<name>A0A4Y2MQ94_ARAVE</name>
<sequence>MTSVLEIPPPNFLGRFNVHQAHIHGGSSVESGFESGTLRPPKSRPYFSVTVTLGRGLKGILDSLLSTTELSTKHTILWKWTRRSREENIPA</sequence>
<organism evidence="1 2">
    <name type="scientific">Araneus ventricosus</name>
    <name type="common">Orbweaver spider</name>
    <name type="synonym">Epeira ventricosa</name>
    <dbReference type="NCBI Taxonomy" id="182803"/>
    <lineage>
        <taxon>Eukaryota</taxon>
        <taxon>Metazoa</taxon>
        <taxon>Ecdysozoa</taxon>
        <taxon>Arthropoda</taxon>
        <taxon>Chelicerata</taxon>
        <taxon>Arachnida</taxon>
        <taxon>Araneae</taxon>
        <taxon>Araneomorphae</taxon>
        <taxon>Entelegynae</taxon>
        <taxon>Araneoidea</taxon>
        <taxon>Araneidae</taxon>
        <taxon>Araneus</taxon>
    </lineage>
</organism>
<proteinExistence type="predicted"/>
<evidence type="ECO:0000313" key="2">
    <source>
        <dbReference type="Proteomes" id="UP000499080"/>
    </source>
</evidence>
<comment type="caution">
    <text evidence="1">The sequence shown here is derived from an EMBL/GenBank/DDBJ whole genome shotgun (WGS) entry which is preliminary data.</text>
</comment>
<keyword evidence="2" id="KW-1185">Reference proteome</keyword>